<reference evidence="2 3" key="1">
    <citation type="journal article" date="2019" name="Nat. Plants">
        <title>Stout camphor tree genome fills gaps in understanding of flowering plant genome evolution.</title>
        <authorList>
            <person name="Chaw S.M."/>
            <person name="Liu Y.C."/>
            <person name="Wu Y.W."/>
            <person name="Wang H.Y."/>
            <person name="Lin C.I."/>
            <person name="Wu C.S."/>
            <person name="Ke H.M."/>
            <person name="Chang L.Y."/>
            <person name="Hsu C.Y."/>
            <person name="Yang H.T."/>
            <person name="Sudianto E."/>
            <person name="Hsu M.H."/>
            <person name="Wu K.P."/>
            <person name="Wang L.N."/>
            <person name="Leebens-Mack J.H."/>
            <person name="Tsai I.J."/>
        </authorList>
    </citation>
    <scope>NUCLEOTIDE SEQUENCE [LARGE SCALE GENOMIC DNA]</scope>
    <source>
        <strain evidence="3">cv. Chaw 1501</strain>
        <tissue evidence="2">Young leaves</tissue>
    </source>
</reference>
<keyword evidence="1" id="KW-0472">Membrane</keyword>
<keyword evidence="1" id="KW-0812">Transmembrane</keyword>
<dbReference type="GO" id="GO:0016757">
    <property type="term" value="F:glycosyltransferase activity"/>
    <property type="evidence" value="ECO:0007669"/>
    <property type="project" value="UniProtKB-KW"/>
</dbReference>
<keyword evidence="2" id="KW-0808">Transferase</keyword>
<dbReference type="EMBL" id="QPKB01000011">
    <property type="protein sequence ID" value="RWR94624.1"/>
    <property type="molecule type" value="Genomic_DNA"/>
</dbReference>
<evidence type="ECO:0000313" key="3">
    <source>
        <dbReference type="Proteomes" id="UP000283530"/>
    </source>
</evidence>
<evidence type="ECO:0000313" key="2">
    <source>
        <dbReference type="EMBL" id="RWR94624.1"/>
    </source>
</evidence>
<name>A0A443PV21_9MAGN</name>
<accession>A0A443PV21</accession>
<keyword evidence="2" id="KW-0328">Glycosyltransferase</keyword>
<keyword evidence="1" id="KW-1133">Transmembrane helix</keyword>
<keyword evidence="3" id="KW-1185">Reference proteome</keyword>
<dbReference type="AlphaFoldDB" id="A0A443PV21"/>
<feature type="transmembrane region" description="Helical" evidence="1">
    <location>
        <begin position="27"/>
        <end position="47"/>
    </location>
</feature>
<sequence length="105" mass="11683">MRRHGEVLGRRGGHRSLKQQSGGLRALAGQLSVAIAFLLILTIYIFYSSIGRNRTLSQSKIKVDDLWGTTPSGGWKPLSDPRSDLLRMHVFMFPSTPPIESNGYL</sequence>
<comment type="caution">
    <text evidence="2">The sequence shown here is derived from an EMBL/GenBank/DDBJ whole genome shotgun (WGS) entry which is preliminary data.</text>
</comment>
<gene>
    <name evidence="2" type="ORF">CKAN_02392600</name>
</gene>
<evidence type="ECO:0000256" key="1">
    <source>
        <dbReference type="SAM" id="Phobius"/>
    </source>
</evidence>
<proteinExistence type="predicted"/>
<dbReference type="Proteomes" id="UP000283530">
    <property type="component" value="Unassembled WGS sequence"/>
</dbReference>
<protein>
    <submittedName>
        <fullName evidence="2">GDP-fucose protein O-fucosyltransferase</fullName>
    </submittedName>
</protein>
<organism evidence="2 3">
    <name type="scientific">Cinnamomum micranthum f. kanehirae</name>
    <dbReference type="NCBI Taxonomy" id="337451"/>
    <lineage>
        <taxon>Eukaryota</taxon>
        <taxon>Viridiplantae</taxon>
        <taxon>Streptophyta</taxon>
        <taxon>Embryophyta</taxon>
        <taxon>Tracheophyta</taxon>
        <taxon>Spermatophyta</taxon>
        <taxon>Magnoliopsida</taxon>
        <taxon>Magnoliidae</taxon>
        <taxon>Laurales</taxon>
        <taxon>Lauraceae</taxon>
        <taxon>Cinnamomum</taxon>
    </lineage>
</organism>